<keyword evidence="2 4" id="KW-0808">Transferase</keyword>
<dbReference type="Proteomes" id="UP000297872">
    <property type="component" value="Unassembled WGS sequence"/>
</dbReference>
<dbReference type="AlphaFoldDB" id="A0A4Y8VJA5"/>
<accession>A0A4Y8VJA5</accession>
<dbReference type="OrthoDB" id="1114838at2"/>
<dbReference type="InterPro" id="IPR001173">
    <property type="entry name" value="Glyco_trans_2-like"/>
</dbReference>
<dbReference type="InterPro" id="IPR029044">
    <property type="entry name" value="Nucleotide-diphossugar_trans"/>
</dbReference>
<protein>
    <submittedName>
        <fullName evidence="4">Glycosyltransferase family 2 protein</fullName>
    </submittedName>
</protein>
<evidence type="ECO:0000313" key="5">
    <source>
        <dbReference type="Proteomes" id="UP000297872"/>
    </source>
</evidence>
<evidence type="ECO:0000256" key="1">
    <source>
        <dbReference type="ARBA" id="ARBA00022676"/>
    </source>
</evidence>
<dbReference type="CDD" id="cd00761">
    <property type="entry name" value="Glyco_tranf_GTA_type"/>
    <property type="match status" value="1"/>
</dbReference>
<dbReference type="GO" id="GO:0016758">
    <property type="term" value="F:hexosyltransferase activity"/>
    <property type="evidence" value="ECO:0007669"/>
    <property type="project" value="UniProtKB-ARBA"/>
</dbReference>
<dbReference type="GeneID" id="302995384"/>
<dbReference type="SUPFAM" id="SSF53448">
    <property type="entry name" value="Nucleotide-diphospho-sugar transferases"/>
    <property type="match status" value="1"/>
</dbReference>
<comment type="caution">
    <text evidence="4">The sequence shown here is derived from an EMBL/GenBank/DDBJ whole genome shotgun (WGS) entry which is preliminary data.</text>
</comment>
<organism evidence="4 5">
    <name type="scientific">Segatella hominis</name>
    <dbReference type="NCBI Taxonomy" id="2518605"/>
    <lineage>
        <taxon>Bacteria</taxon>
        <taxon>Pseudomonadati</taxon>
        <taxon>Bacteroidota</taxon>
        <taxon>Bacteroidia</taxon>
        <taxon>Bacteroidales</taxon>
        <taxon>Prevotellaceae</taxon>
        <taxon>Segatella</taxon>
    </lineage>
</organism>
<dbReference type="EMBL" id="SGVY01000020">
    <property type="protein sequence ID" value="TFH80520.1"/>
    <property type="molecule type" value="Genomic_DNA"/>
</dbReference>
<dbReference type="RefSeq" id="WP_134843514.1">
    <property type="nucleotide sequence ID" value="NZ_SGVY01000020.1"/>
</dbReference>
<evidence type="ECO:0000313" key="4">
    <source>
        <dbReference type="EMBL" id="TFH80520.1"/>
    </source>
</evidence>
<gene>
    <name evidence="4" type="ORF">EXN75_08800</name>
</gene>
<keyword evidence="5" id="KW-1185">Reference proteome</keyword>
<evidence type="ECO:0000259" key="3">
    <source>
        <dbReference type="Pfam" id="PF00535"/>
    </source>
</evidence>
<keyword evidence="1" id="KW-0328">Glycosyltransferase</keyword>
<name>A0A4Y8VJA5_9BACT</name>
<evidence type="ECO:0000256" key="2">
    <source>
        <dbReference type="ARBA" id="ARBA00022679"/>
    </source>
</evidence>
<sequence>MNVLISIIVPIYKVERYLRHCVDSLLSQDYQHIEIILVDDGSPDSCGKMVDEYAAKDERILAIHQQNAGLSAARNAGIKVAKGDYFMFVDSDDFVDTNFCSYALQKAIDTDSDIVVFGYRDIYTDRVEEQSVGKEYKFSRKEALLELHGGRLLSFAWNKIYKSSLFKTVRYPNGRLYEDIATTYLLFDKANTIYLASGITYNYLKRSDSILGKKMKAKDAIDWYFAVRQRYDFMKQNYSEIVQKTIPNVIDSTMFCLNNLCNYSGYQQQKKAMVDFLLFFKQNEDIVQFSFYQRLLFLSPHLYFFIRHIKRKLKK</sequence>
<dbReference type="PANTHER" id="PTHR22916:SF51">
    <property type="entry name" value="GLYCOSYLTRANSFERASE EPSH-RELATED"/>
    <property type="match status" value="1"/>
</dbReference>
<proteinExistence type="predicted"/>
<reference evidence="4 5" key="1">
    <citation type="submission" date="2019-02" db="EMBL/GenBank/DDBJ databases">
        <title>Draft Genome Sequence of the Prevotella sp. BCRC 81118, Isolated from Human Feces.</title>
        <authorList>
            <person name="Huang C.-H."/>
        </authorList>
    </citation>
    <scope>NUCLEOTIDE SEQUENCE [LARGE SCALE GENOMIC DNA]</scope>
    <source>
        <strain evidence="4 5">BCRC 81118</strain>
    </source>
</reference>
<feature type="domain" description="Glycosyltransferase 2-like" evidence="3">
    <location>
        <begin position="6"/>
        <end position="167"/>
    </location>
</feature>
<dbReference type="Pfam" id="PF00535">
    <property type="entry name" value="Glycos_transf_2"/>
    <property type="match status" value="1"/>
</dbReference>
<dbReference type="PANTHER" id="PTHR22916">
    <property type="entry name" value="GLYCOSYLTRANSFERASE"/>
    <property type="match status" value="1"/>
</dbReference>
<dbReference type="Gene3D" id="3.90.550.10">
    <property type="entry name" value="Spore Coat Polysaccharide Biosynthesis Protein SpsA, Chain A"/>
    <property type="match status" value="1"/>
</dbReference>